<evidence type="ECO:0000256" key="10">
    <source>
        <dbReference type="ARBA" id="ARBA00032474"/>
    </source>
</evidence>
<gene>
    <name evidence="13" type="primary">moaE</name>
    <name evidence="13" type="ordered locus">sce2941</name>
</gene>
<dbReference type="AlphaFoldDB" id="A9GF43"/>
<evidence type="ECO:0000256" key="12">
    <source>
        <dbReference type="SAM" id="MobiDB-lite"/>
    </source>
</evidence>
<comment type="similarity">
    <text evidence="2">Belongs to the MoaE family.</text>
</comment>
<evidence type="ECO:0000256" key="9">
    <source>
        <dbReference type="ARBA" id="ARBA00030781"/>
    </source>
</evidence>
<dbReference type="EC" id="2.8.1.12" evidence="3"/>
<dbReference type="UniPathway" id="UPA00344"/>
<evidence type="ECO:0000256" key="7">
    <source>
        <dbReference type="ARBA" id="ARBA00029745"/>
    </source>
</evidence>
<evidence type="ECO:0000256" key="1">
    <source>
        <dbReference type="ARBA" id="ARBA00005046"/>
    </source>
</evidence>
<evidence type="ECO:0000256" key="6">
    <source>
        <dbReference type="ARBA" id="ARBA00026066"/>
    </source>
</evidence>
<dbReference type="STRING" id="448385.sce2941"/>
<dbReference type="eggNOG" id="COG0314">
    <property type="taxonomic scope" value="Bacteria"/>
</dbReference>
<dbReference type="CDD" id="cd00756">
    <property type="entry name" value="MoaE"/>
    <property type="match status" value="1"/>
</dbReference>
<proteinExistence type="inferred from homology"/>
<dbReference type="EMBL" id="AM746676">
    <property type="protein sequence ID" value="CAN93100.1"/>
    <property type="molecule type" value="Genomic_DNA"/>
</dbReference>
<evidence type="ECO:0000256" key="2">
    <source>
        <dbReference type="ARBA" id="ARBA00005426"/>
    </source>
</evidence>
<dbReference type="SUPFAM" id="SSF54690">
    <property type="entry name" value="Molybdopterin synthase subunit MoaE"/>
    <property type="match status" value="1"/>
</dbReference>
<evidence type="ECO:0000256" key="4">
    <source>
        <dbReference type="ARBA" id="ARBA00013858"/>
    </source>
</evidence>
<dbReference type="PANTHER" id="PTHR23404">
    <property type="entry name" value="MOLYBDOPTERIN SYNTHASE RELATED"/>
    <property type="match status" value="1"/>
</dbReference>
<comment type="subunit">
    <text evidence="6">Heterotetramer of 2 MoaD subunits and 2 MoaE subunits. Also stable as homodimer. The enzyme changes between these two forms during catalysis.</text>
</comment>
<protein>
    <recommendedName>
        <fullName evidence="4">Molybdopterin synthase catalytic subunit</fullName>
        <ecNumber evidence="3">2.8.1.12</ecNumber>
    </recommendedName>
    <alternativeName>
        <fullName evidence="9">MPT synthase subunit 2</fullName>
    </alternativeName>
    <alternativeName>
        <fullName evidence="7">Molybdenum cofactor biosynthesis protein E</fullName>
    </alternativeName>
    <alternativeName>
        <fullName evidence="8">Molybdopterin-converting factor large subunit</fullName>
    </alternativeName>
    <alternativeName>
        <fullName evidence="10">Molybdopterin-converting factor subunit 2</fullName>
    </alternativeName>
</protein>
<dbReference type="GO" id="GO:0006777">
    <property type="term" value="P:Mo-molybdopterin cofactor biosynthetic process"/>
    <property type="evidence" value="ECO:0007669"/>
    <property type="project" value="UniProtKB-KW"/>
</dbReference>
<dbReference type="InterPro" id="IPR036563">
    <property type="entry name" value="MoaE_sf"/>
</dbReference>
<dbReference type="KEGG" id="scl:sce2941"/>
<sequence>MSRIRAEPLGLDELIAAVSHPGAGGIATFLGAVRDVNEGRSVTLLEYEAYGTMAEAELERILSEIAAEIPGVRVAATHRVGALRVGDVAVACAASAPHRGEAFRGCRLLIDRIKERLPIWKREHGPDGPYWVGWEDARCAGEHGHEAPRGHAHGEEPHGHAHGDEEPHGHAHGDEGPHGHGGAAPPASAGA</sequence>
<dbReference type="Pfam" id="PF02391">
    <property type="entry name" value="MoaE"/>
    <property type="match status" value="1"/>
</dbReference>
<comment type="pathway">
    <text evidence="1">Cofactor biosynthesis; molybdopterin biosynthesis.</text>
</comment>
<dbReference type="InterPro" id="IPR003448">
    <property type="entry name" value="Mopterin_biosynth_MoaE"/>
</dbReference>
<evidence type="ECO:0000313" key="13">
    <source>
        <dbReference type="EMBL" id="CAN93100.1"/>
    </source>
</evidence>
<accession>A9GF43</accession>
<dbReference type="BioCyc" id="SCEL448385:SCE_RS15105-MONOMER"/>
<keyword evidence="5" id="KW-0501">Molybdenum cofactor biosynthesis</keyword>
<evidence type="ECO:0000256" key="11">
    <source>
        <dbReference type="ARBA" id="ARBA00049878"/>
    </source>
</evidence>
<dbReference type="Gene3D" id="3.90.1170.40">
    <property type="entry name" value="Molybdopterin biosynthesis MoaE subunit"/>
    <property type="match status" value="1"/>
</dbReference>
<dbReference type="HOGENOM" id="CLU_089568_1_2_7"/>
<dbReference type="GO" id="GO:0030366">
    <property type="term" value="F:molybdopterin synthase activity"/>
    <property type="evidence" value="ECO:0007669"/>
    <property type="project" value="UniProtKB-EC"/>
</dbReference>
<keyword evidence="14" id="KW-1185">Reference proteome</keyword>
<dbReference type="OrthoDB" id="9803224at2"/>
<comment type="catalytic activity">
    <reaction evidence="11">
        <text>2 [molybdopterin-synthase sulfur-carrier protein]-C-terminal-Gly-aminoethanethioate + cyclic pyranopterin phosphate + H2O = molybdopterin + 2 [molybdopterin-synthase sulfur-carrier protein]-C-terminal Gly-Gly + 2 H(+)</text>
        <dbReference type="Rhea" id="RHEA:26333"/>
        <dbReference type="Rhea" id="RHEA-COMP:12202"/>
        <dbReference type="Rhea" id="RHEA-COMP:19907"/>
        <dbReference type="ChEBI" id="CHEBI:15377"/>
        <dbReference type="ChEBI" id="CHEBI:15378"/>
        <dbReference type="ChEBI" id="CHEBI:58698"/>
        <dbReference type="ChEBI" id="CHEBI:59648"/>
        <dbReference type="ChEBI" id="CHEBI:90778"/>
        <dbReference type="ChEBI" id="CHEBI:232372"/>
        <dbReference type="EC" id="2.8.1.12"/>
    </reaction>
</comment>
<evidence type="ECO:0000313" key="14">
    <source>
        <dbReference type="Proteomes" id="UP000002139"/>
    </source>
</evidence>
<evidence type="ECO:0000256" key="5">
    <source>
        <dbReference type="ARBA" id="ARBA00023150"/>
    </source>
</evidence>
<dbReference type="Proteomes" id="UP000002139">
    <property type="component" value="Chromosome"/>
</dbReference>
<evidence type="ECO:0000256" key="8">
    <source>
        <dbReference type="ARBA" id="ARBA00030407"/>
    </source>
</evidence>
<feature type="compositionally biased region" description="Basic and acidic residues" evidence="12">
    <location>
        <begin position="142"/>
        <end position="178"/>
    </location>
</feature>
<feature type="region of interest" description="Disordered" evidence="12">
    <location>
        <begin position="142"/>
        <end position="191"/>
    </location>
</feature>
<evidence type="ECO:0000256" key="3">
    <source>
        <dbReference type="ARBA" id="ARBA00011950"/>
    </source>
</evidence>
<organism evidence="13 14">
    <name type="scientific">Sorangium cellulosum (strain So ce56)</name>
    <name type="common">Polyangium cellulosum (strain So ce56)</name>
    <dbReference type="NCBI Taxonomy" id="448385"/>
    <lineage>
        <taxon>Bacteria</taxon>
        <taxon>Pseudomonadati</taxon>
        <taxon>Myxococcota</taxon>
        <taxon>Polyangia</taxon>
        <taxon>Polyangiales</taxon>
        <taxon>Polyangiaceae</taxon>
        <taxon>Sorangium</taxon>
    </lineage>
</organism>
<dbReference type="RefSeq" id="WP_012235572.1">
    <property type="nucleotide sequence ID" value="NC_010162.1"/>
</dbReference>
<reference evidence="13 14" key="1">
    <citation type="journal article" date="2007" name="Nat. Biotechnol.">
        <title>Complete genome sequence of the myxobacterium Sorangium cellulosum.</title>
        <authorList>
            <person name="Schneiker S."/>
            <person name="Perlova O."/>
            <person name="Kaiser O."/>
            <person name="Gerth K."/>
            <person name="Alici A."/>
            <person name="Altmeyer M.O."/>
            <person name="Bartels D."/>
            <person name="Bekel T."/>
            <person name="Beyer S."/>
            <person name="Bode E."/>
            <person name="Bode H.B."/>
            <person name="Bolten C.J."/>
            <person name="Choudhuri J.V."/>
            <person name="Doss S."/>
            <person name="Elnakady Y.A."/>
            <person name="Frank B."/>
            <person name="Gaigalat L."/>
            <person name="Goesmann A."/>
            <person name="Groeger C."/>
            <person name="Gross F."/>
            <person name="Jelsbak L."/>
            <person name="Jelsbak L."/>
            <person name="Kalinowski J."/>
            <person name="Kegler C."/>
            <person name="Knauber T."/>
            <person name="Konietzny S."/>
            <person name="Kopp M."/>
            <person name="Krause L."/>
            <person name="Krug D."/>
            <person name="Linke B."/>
            <person name="Mahmud T."/>
            <person name="Martinez-Arias R."/>
            <person name="McHardy A.C."/>
            <person name="Merai M."/>
            <person name="Meyer F."/>
            <person name="Mormann S."/>
            <person name="Munoz-Dorado J."/>
            <person name="Perez J."/>
            <person name="Pradella S."/>
            <person name="Rachid S."/>
            <person name="Raddatz G."/>
            <person name="Rosenau F."/>
            <person name="Rueckert C."/>
            <person name="Sasse F."/>
            <person name="Scharfe M."/>
            <person name="Schuster S.C."/>
            <person name="Suen G."/>
            <person name="Treuner-Lange A."/>
            <person name="Velicer G.J."/>
            <person name="Vorholter F.-J."/>
            <person name="Weissman K.J."/>
            <person name="Welch R.D."/>
            <person name="Wenzel S.C."/>
            <person name="Whitworth D.E."/>
            <person name="Wilhelm S."/>
            <person name="Wittmann C."/>
            <person name="Bloecker H."/>
            <person name="Puehler A."/>
            <person name="Mueller R."/>
        </authorList>
    </citation>
    <scope>NUCLEOTIDE SEQUENCE [LARGE SCALE GENOMIC DNA]</scope>
    <source>
        <strain evidence="14">So ce56</strain>
    </source>
</reference>
<name>A9GF43_SORC5</name>